<evidence type="ECO:0000313" key="2">
    <source>
        <dbReference type="EMBL" id="KAK8038814.1"/>
    </source>
</evidence>
<evidence type="ECO:0000256" key="1">
    <source>
        <dbReference type="SAM" id="MobiDB-lite"/>
    </source>
</evidence>
<evidence type="ECO:0000313" key="3">
    <source>
        <dbReference type="Proteomes" id="UP001444661"/>
    </source>
</evidence>
<proteinExistence type="predicted"/>
<sequence length="98" mass="11215">MAFSQQDNHSIDFICILHARAPNLTASQILERCRINFGRHPSMKVQNWLYKSVADFRMARENSECHPGLLPFVERGSSSSSGLTDLDQQQEKRPIRAK</sequence>
<name>A0ABR1SWX1_9PEZI</name>
<feature type="region of interest" description="Disordered" evidence="1">
    <location>
        <begin position="75"/>
        <end position="98"/>
    </location>
</feature>
<reference evidence="2 3" key="1">
    <citation type="submission" date="2023-01" db="EMBL/GenBank/DDBJ databases">
        <title>Analysis of 21 Apiospora genomes using comparative genomics revels a genus with tremendous synthesis potential of carbohydrate active enzymes and secondary metabolites.</title>
        <authorList>
            <person name="Sorensen T."/>
        </authorList>
    </citation>
    <scope>NUCLEOTIDE SEQUENCE [LARGE SCALE GENOMIC DNA]</scope>
    <source>
        <strain evidence="2 3">CBS 33761</strain>
    </source>
</reference>
<dbReference type="EMBL" id="JAQQWK010000006">
    <property type="protein sequence ID" value="KAK8038814.1"/>
    <property type="molecule type" value="Genomic_DNA"/>
</dbReference>
<feature type="compositionally biased region" description="Basic and acidic residues" evidence="1">
    <location>
        <begin position="89"/>
        <end position="98"/>
    </location>
</feature>
<gene>
    <name evidence="2" type="ORF">PG993_007225</name>
</gene>
<dbReference type="Proteomes" id="UP001444661">
    <property type="component" value="Unassembled WGS sequence"/>
</dbReference>
<organism evidence="2 3">
    <name type="scientific">Apiospora rasikravindrae</name>
    <dbReference type="NCBI Taxonomy" id="990691"/>
    <lineage>
        <taxon>Eukaryota</taxon>
        <taxon>Fungi</taxon>
        <taxon>Dikarya</taxon>
        <taxon>Ascomycota</taxon>
        <taxon>Pezizomycotina</taxon>
        <taxon>Sordariomycetes</taxon>
        <taxon>Xylariomycetidae</taxon>
        <taxon>Amphisphaeriales</taxon>
        <taxon>Apiosporaceae</taxon>
        <taxon>Apiospora</taxon>
    </lineage>
</organism>
<accession>A0ABR1SWX1</accession>
<protein>
    <submittedName>
        <fullName evidence="2">Uncharacterized protein</fullName>
    </submittedName>
</protein>
<comment type="caution">
    <text evidence="2">The sequence shown here is derived from an EMBL/GenBank/DDBJ whole genome shotgun (WGS) entry which is preliminary data.</text>
</comment>
<keyword evidence="3" id="KW-1185">Reference proteome</keyword>